<reference evidence="1" key="1">
    <citation type="submission" date="2020-02" db="EMBL/GenBank/DDBJ databases">
        <authorList>
            <person name="Meier V. D."/>
        </authorList>
    </citation>
    <scope>NUCLEOTIDE SEQUENCE</scope>
    <source>
        <strain evidence="1">AVDCRST_MAG62</strain>
    </source>
</reference>
<dbReference type="InterPro" id="IPR016516">
    <property type="entry name" value="UCP07580"/>
</dbReference>
<protein>
    <submittedName>
        <fullName evidence="1">FF domain protein</fullName>
    </submittedName>
</protein>
<dbReference type="Pfam" id="PF10118">
    <property type="entry name" value="Metal_hydrol"/>
    <property type="match status" value="1"/>
</dbReference>
<dbReference type="PIRSF" id="PIRSF007580">
    <property type="entry name" value="UCP07580"/>
    <property type="match status" value="1"/>
</dbReference>
<organism evidence="1">
    <name type="scientific">uncultured Sphingomonas sp</name>
    <dbReference type="NCBI Taxonomy" id="158754"/>
    <lineage>
        <taxon>Bacteria</taxon>
        <taxon>Pseudomonadati</taxon>
        <taxon>Pseudomonadota</taxon>
        <taxon>Alphaproteobacteria</taxon>
        <taxon>Sphingomonadales</taxon>
        <taxon>Sphingomonadaceae</taxon>
        <taxon>Sphingomonas</taxon>
        <taxon>environmental samples</taxon>
    </lineage>
</organism>
<name>A0A6J4TV51_9SPHN</name>
<accession>A0A6J4TV51</accession>
<sequence>MYMTTAPTPADLTITPRDRRFGRHEATPRWWHAGNPYASALYNALSSTFPKGEAFFVESVRAFREGTNDKLAGEIKAFTTQEAIHSREHLAFNRRAADAGYDLTKLEADVDARLAVTRSKPPIVSLAATMALEHFTAILAHELLADPRHLEGADHETAELWRWHAIEEIEHKGVAYDTWLHATRDWTRWKRWKVKALVMLYVSRNFVVDRTRGTLELLRQDGNTGPGAWGAYLWHVLVKPGMLRKIAGAWFKYFLPGFHPWNEDDRRLIAAYEATYPYRQEPPRRQVRSAA</sequence>
<dbReference type="AlphaFoldDB" id="A0A6J4TV51"/>
<gene>
    <name evidence="1" type="ORF">AVDCRST_MAG62-1958</name>
</gene>
<proteinExistence type="predicted"/>
<evidence type="ECO:0000313" key="1">
    <source>
        <dbReference type="EMBL" id="CAA9531847.1"/>
    </source>
</evidence>
<dbReference type="EMBL" id="CADCWB010000243">
    <property type="protein sequence ID" value="CAA9531847.1"/>
    <property type="molecule type" value="Genomic_DNA"/>
</dbReference>
<dbReference type="PANTHER" id="PTHR39456:SF1">
    <property type="entry name" value="METAL-DEPENDENT HYDROLASE"/>
    <property type="match status" value="1"/>
</dbReference>
<dbReference type="PANTHER" id="PTHR39456">
    <property type="entry name" value="METAL-DEPENDENT HYDROLASE"/>
    <property type="match status" value="1"/>
</dbReference>